<sequence>MFGCKEPCDRTIQYIALKVLLIYLIRGKSFVYQAYKIPNLVLIIVAVIFNIYGNDLFFSRLKAIKE</sequence>
<name>C9MLN6_9BACT</name>
<dbReference type="AlphaFoldDB" id="C9MLN6"/>
<evidence type="ECO:0000256" key="1">
    <source>
        <dbReference type="SAM" id="Phobius"/>
    </source>
</evidence>
<organism evidence="2 3">
    <name type="scientific">Prevotella veroralis F0319</name>
    <dbReference type="NCBI Taxonomy" id="649761"/>
    <lineage>
        <taxon>Bacteria</taxon>
        <taxon>Pseudomonadati</taxon>
        <taxon>Bacteroidota</taxon>
        <taxon>Bacteroidia</taxon>
        <taxon>Bacteroidales</taxon>
        <taxon>Prevotellaceae</taxon>
        <taxon>Prevotella</taxon>
    </lineage>
</organism>
<feature type="transmembrane region" description="Helical" evidence="1">
    <location>
        <begin position="37"/>
        <end position="58"/>
    </location>
</feature>
<accession>C9MLN6</accession>
<comment type="caution">
    <text evidence="2">The sequence shown here is derived from an EMBL/GenBank/DDBJ whole genome shotgun (WGS) entry which is preliminary data.</text>
</comment>
<dbReference type="Proteomes" id="UP000003327">
    <property type="component" value="Unassembled WGS sequence"/>
</dbReference>
<keyword evidence="1" id="KW-0472">Membrane</keyword>
<keyword evidence="1" id="KW-1133">Transmembrane helix</keyword>
<evidence type="ECO:0000313" key="3">
    <source>
        <dbReference type="Proteomes" id="UP000003327"/>
    </source>
</evidence>
<dbReference type="STRING" id="649761.HMPREF0973_00511"/>
<keyword evidence="3" id="KW-1185">Reference proteome</keyword>
<proteinExistence type="predicted"/>
<evidence type="ECO:0000313" key="2">
    <source>
        <dbReference type="EMBL" id="EEX19570.1"/>
    </source>
</evidence>
<keyword evidence="1" id="KW-0812">Transmembrane</keyword>
<dbReference type="HOGENOM" id="CLU_2827658_0_0_10"/>
<protein>
    <submittedName>
        <fullName evidence="2">Uncharacterized protein</fullName>
    </submittedName>
</protein>
<gene>
    <name evidence="2" type="ORF">HMPREF0973_00511</name>
</gene>
<dbReference type="EMBL" id="ACVA01000013">
    <property type="protein sequence ID" value="EEX19570.1"/>
    <property type="molecule type" value="Genomic_DNA"/>
</dbReference>
<reference evidence="2 3" key="1">
    <citation type="submission" date="2009-09" db="EMBL/GenBank/DDBJ databases">
        <authorList>
            <person name="Weinstock G."/>
            <person name="Sodergren E."/>
            <person name="Clifton S."/>
            <person name="Fulton L."/>
            <person name="Fulton B."/>
            <person name="Courtney L."/>
            <person name="Fronick C."/>
            <person name="Harrison M."/>
            <person name="Strong C."/>
            <person name="Farmer C."/>
            <person name="Delahaunty K."/>
            <person name="Markovic C."/>
            <person name="Hall O."/>
            <person name="Minx P."/>
            <person name="Tomlinson C."/>
            <person name="Mitreva M."/>
            <person name="Nelson J."/>
            <person name="Hou S."/>
            <person name="Wollam A."/>
            <person name="Pepin K.H."/>
            <person name="Johnson M."/>
            <person name="Bhonagiri V."/>
            <person name="Nash W.E."/>
            <person name="Warren W."/>
            <person name="Chinwalla A."/>
            <person name="Mardis E.R."/>
            <person name="Wilson R.K."/>
        </authorList>
    </citation>
    <scope>NUCLEOTIDE SEQUENCE [LARGE SCALE GENOMIC DNA]</scope>
    <source>
        <strain evidence="2 3">F0319</strain>
    </source>
</reference>